<dbReference type="EMBL" id="LHUR01000015">
    <property type="protein sequence ID" value="KOA20392.1"/>
    <property type="molecule type" value="Genomic_DNA"/>
</dbReference>
<evidence type="ECO:0000256" key="1">
    <source>
        <dbReference type="ARBA" id="ARBA00022801"/>
    </source>
</evidence>
<evidence type="ECO:0000313" key="4">
    <source>
        <dbReference type="EMBL" id="KOA20392.1"/>
    </source>
</evidence>
<feature type="transmembrane region" description="Helical" evidence="2">
    <location>
        <begin position="6"/>
        <end position="27"/>
    </location>
</feature>
<dbReference type="InterPro" id="IPR050695">
    <property type="entry name" value="N-acetylmuramoyl_amidase_3"/>
</dbReference>
<keyword evidence="2" id="KW-0812">Transmembrane</keyword>
<evidence type="ECO:0000313" key="5">
    <source>
        <dbReference type="Proteomes" id="UP000037043"/>
    </source>
</evidence>
<gene>
    <name evidence="4" type="primary">amiC_1</name>
    <name evidence="4" type="ORF">CLHOM_12110</name>
</gene>
<feature type="domain" description="MurNAc-LAA" evidence="3">
    <location>
        <begin position="65"/>
        <end position="114"/>
    </location>
</feature>
<dbReference type="GO" id="GO:0009253">
    <property type="term" value="P:peptidoglycan catabolic process"/>
    <property type="evidence" value="ECO:0007669"/>
    <property type="project" value="InterPro"/>
</dbReference>
<dbReference type="Proteomes" id="UP000037043">
    <property type="component" value="Unassembled WGS sequence"/>
</dbReference>
<keyword evidence="5" id="KW-1185">Reference proteome</keyword>
<dbReference type="AlphaFoldDB" id="A0A0L6ZBQ4"/>
<dbReference type="PANTHER" id="PTHR30404:SF0">
    <property type="entry name" value="N-ACETYLMURAMOYL-L-ALANINE AMIDASE AMIC"/>
    <property type="match status" value="1"/>
</dbReference>
<dbReference type="Pfam" id="PF01520">
    <property type="entry name" value="Amidase_3"/>
    <property type="match status" value="1"/>
</dbReference>
<dbReference type="SUPFAM" id="SSF53187">
    <property type="entry name" value="Zn-dependent exopeptidases"/>
    <property type="match status" value="1"/>
</dbReference>
<comment type="caution">
    <text evidence="4">The sequence shown here is derived from an EMBL/GenBank/DDBJ whole genome shotgun (WGS) entry which is preliminary data.</text>
</comment>
<dbReference type="PATRIC" id="fig|1121318.3.peg.1221"/>
<proteinExistence type="predicted"/>
<organism evidence="4 5">
    <name type="scientific">Clostridium homopropionicum DSM 5847</name>
    <dbReference type="NCBI Taxonomy" id="1121318"/>
    <lineage>
        <taxon>Bacteria</taxon>
        <taxon>Bacillati</taxon>
        <taxon>Bacillota</taxon>
        <taxon>Clostridia</taxon>
        <taxon>Eubacteriales</taxon>
        <taxon>Clostridiaceae</taxon>
        <taxon>Clostridium</taxon>
    </lineage>
</organism>
<evidence type="ECO:0000256" key="2">
    <source>
        <dbReference type="SAM" id="Phobius"/>
    </source>
</evidence>
<dbReference type="CDD" id="cd02696">
    <property type="entry name" value="MurNAc-LAA"/>
    <property type="match status" value="1"/>
</dbReference>
<accession>A0A0L6ZBQ4</accession>
<dbReference type="GO" id="GO:0030288">
    <property type="term" value="C:outer membrane-bounded periplasmic space"/>
    <property type="evidence" value="ECO:0007669"/>
    <property type="project" value="TreeGrafter"/>
</dbReference>
<keyword evidence="1 4" id="KW-0378">Hydrolase</keyword>
<dbReference type="PANTHER" id="PTHR30404">
    <property type="entry name" value="N-ACETYLMURAMOYL-L-ALANINE AMIDASE"/>
    <property type="match status" value="1"/>
</dbReference>
<dbReference type="RefSeq" id="WP_052220790.1">
    <property type="nucleotide sequence ID" value="NZ_LHUR01000015.1"/>
</dbReference>
<keyword evidence="2" id="KW-0472">Membrane</keyword>
<dbReference type="InterPro" id="IPR002508">
    <property type="entry name" value="MurNAc-LAA_cat"/>
</dbReference>
<sequence>MKKFIFIFMFLMIIVMITTSINVIGVLNGSDSILKTNNSPTISSTVEPTSPQTNSSIIGKNRYTVVLDTGHGGKTPGPIGPKGTLEKDVALAVMLKVGKILEKKDFNVIYIRKDYSV</sequence>
<evidence type="ECO:0000259" key="3">
    <source>
        <dbReference type="Pfam" id="PF01520"/>
    </source>
</evidence>
<keyword evidence="2" id="KW-1133">Transmembrane helix</keyword>
<reference evidence="5" key="1">
    <citation type="submission" date="2015-08" db="EMBL/GenBank/DDBJ databases">
        <title>Genome sequence of the strict anaerobe Clostridium homopropionicum LuHBu1 (DSM 5847T).</title>
        <authorList>
            <person name="Poehlein A."/>
            <person name="Beck M."/>
            <person name="Schiel-Bengelsdorf B."/>
            <person name="Bengelsdorf F.R."/>
            <person name="Daniel R."/>
            <person name="Duerre P."/>
        </authorList>
    </citation>
    <scope>NUCLEOTIDE SEQUENCE [LARGE SCALE GENOMIC DNA]</scope>
    <source>
        <strain evidence="5">DSM 5847</strain>
    </source>
</reference>
<dbReference type="GO" id="GO:0008745">
    <property type="term" value="F:N-acetylmuramoyl-L-alanine amidase activity"/>
    <property type="evidence" value="ECO:0007669"/>
    <property type="project" value="UniProtKB-EC"/>
</dbReference>
<dbReference type="Gene3D" id="3.40.630.40">
    <property type="entry name" value="Zn-dependent exopeptidases"/>
    <property type="match status" value="1"/>
</dbReference>
<name>A0A0L6ZBQ4_9CLOT</name>
<dbReference type="EC" id="3.5.1.28" evidence="4"/>
<dbReference type="STRING" id="36844.SAMN04488501_11546"/>
<protein>
    <submittedName>
        <fullName evidence="4">N-acetylmuramoyl-L-alanine amidase AmiC</fullName>
        <ecNumber evidence="4">3.5.1.28</ecNumber>
    </submittedName>
</protein>